<dbReference type="InterPro" id="IPR044840">
    <property type="entry name" value="Nup188"/>
</dbReference>
<dbReference type="Pfam" id="PF18378">
    <property type="entry name" value="Nup188_C"/>
    <property type="match status" value="1"/>
</dbReference>
<dbReference type="GO" id="GO:0006405">
    <property type="term" value="P:RNA export from nucleus"/>
    <property type="evidence" value="ECO:0007669"/>
    <property type="project" value="TreeGrafter"/>
</dbReference>
<evidence type="ECO:0000256" key="1">
    <source>
        <dbReference type="ARBA" id="ARBA00004567"/>
    </source>
</evidence>
<name>A0A099NYZ6_PICKU</name>
<dbReference type="InterPro" id="IPR041634">
    <property type="entry name" value="Nup188_C"/>
</dbReference>
<dbReference type="InterPro" id="IPR018864">
    <property type="entry name" value="Nucleoporin_Nup188_N"/>
</dbReference>
<evidence type="ECO:0000256" key="5">
    <source>
        <dbReference type="ARBA" id="ARBA00023010"/>
    </source>
</evidence>
<dbReference type="eggNOG" id="ENOG502QQFV">
    <property type="taxonomic scope" value="Eukaryota"/>
</dbReference>
<dbReference type="Gene3D" id="1.25.10.70">
    <property type="match status" value="1"/>
</dbReference>
<keyword evidence="5" id="KW-0811">Translocation</keyword>
<protein>
    <recommendedName>
        <fullName evidence="9">Nucleoporin NUP188</fullName>
    </recommendedName>
</protein>
<dbReference type="Proteomes" id="UP000029867">
    <property type="component" value="Unassembled WGS sequence"/>
</dbReference>
<dbReference type="InterPro" id="IPR048883">
    <property type="entry name" value="Nup188_N-subdom_III"/>
</dbReference>
<evidence type="ECO:0000256" key="4">
    <source>
        <dbReference type="ARBA" id="ARBA00022927"/>
    </source>
</evidence>
<dbReference type="HOGENOM" id="CLU_001029_1_0_1"/>
<organism evidence="13 14">
    <name type="scientific">Pichia kudriavzevii</name>
    <name type="common">Yeast</name>
    <name type="synonym">Issatchenkia orientalis</name>
    <dbReference type="NCBI Taxonomy" id="4909"/>
    <lineage>
        <taxon>Eukaryota</taxon>
        <taxon>Fungi</taxon>
        <taxon>Dikarya</taxon>
        <taxon>Ascomycota</taxon>
        <taxon>Saccharomycotina</taxon>
        <taxon>Pichiomycetes</taxon>
        <taxon>Pichiales</taxon>
        <taxon>Pichiaceae</taxon>
        <taxon>Pichia</taxon>
    </lineage>
</organism>
<evidence type="ECO:0000259" key="11">
    <source>
        <dbReference type="Pfam" id="PF18378"/>
    </source>
</evidence>
<feature type="domain" description="Nucleoporin Nup188 N-terminal subdomain III" evidence="12">
    <location>
        <begin position="531"/>
        <end position="941"/>
    </location>
</feature>
<dbReference type="GO" id="GO:0017056">
    <property type="term" value="F:structural constituent of nuclear pore"/>
    <property type="evidence" value="ECO:0007669"/>
    <property type="project" value="InterPro"/>
</dbReference>
<dbReference type="PANTHER" id="PTHR31431">
    <property type="entry name" value="NUCLEOPORIN NUP188 HOMOLOG"/>
    <property type="match status" value="1"/>
</dbReference>
<evidence type="ECO:0000259" key="10">
    <source>
        <dbReference type="Pfam" id="PF10487"/>
    </source>
</evidence>
<evidence type="ECO:0000313" key="13">
    <source>
        <dbReference type="EMBL" id="KGK37142.1"/>
    </source>
</evidence>
<keyword evidence="6" id="KW-0906">Nuclear pore complex</keyword>
<evidence type="ECO:0000256" key="3">
    <source>
        <dbReference type="ARBA" id="ARBA00022816"/>
    </source>
</evidence>
<proteinExistence type="inferred from homology"/>
<evidence type="ECO:0000256" key="8">
    <source>
        <dbReference type="ARBA" id="ARBA00038387"/>
    </source>
</evidence>
<comment type="similarity">
    <text evidence="8">Belongs to the Nup188 family.</text>
</comment>
<keyword evidence="4" id="KW-0653">Protein transport</keyword>
<evidence type="ECO:0000256" key="2">
    <source>
        <dbReference type="ARBA" id="ARBA00022448"/>
    </source>
</evidence>
<comment type="subcellular location">
    <subcellularLocation>
        <location evidence="1">Nucleus</location>
        <location evidence="1">Nuclear pore complex</location>
    </subcellularLocation>
</comment>
<accession>A0A099NYZ6</accession>
<keyword evidence="3" id="KW-0509">mRNA transport</keyword>
<evidence type="ECO:0000256" key="7">
    <source>
        <dbReference type="ARBA" id="ARBA00023242"/>
    </source>
</evidence>
<sequence>MSVAVTKINNNSVLTFNGLLNILSAEEDSINYEESKKLLNSYSTILSSGAFPYVNTETGLQKIQTGEYRQYTEFIAEKLSLDASKVNDLINHFAKNVQSGNNNDSVSTSIASSSASFLTSEKNLLSYFLTMVMQQQAMYFQVSLEVLNSQKALLHPLKNKITSNGHSIIDKLIDDISYIEVTKLKLDIQSKTEYTFTNPDIFISNSLDNILIDMLNYFVHILLKSEKGFMTSSITKWFALLGKTKSFSSFLADSSDDRKATVEALSTLITLLFLDLESNFGSTDNDSLFISDPNNLIEITDIVMTSSFNPIIMYAWSIILHRQHVLLLANPGNKSAIEYQRKLVEGGMKNIEVTYLFLVDEALKMDVCHALVKNNELISYDPLFPSILGCFVNAFIGYVEPTHEIITTIASIMRKSSNKVIEKFFGNPFTEELLILLKAKMPLTLNSYLEIISINSNLAVEELRSLPSYMCEVNSSTFNQVYEINDQQPELIKLTADIEVDLPFEDNKNASLLVKRGSNAQIVSTKGGKHLVLFIYEYNGWSLLGRILKTLTSRISSDRPDMRITRNTILKNLSYILEDLDPKLVNLIFKAMDTFVGDEDTISLVFRICDQALLLSDPELLCECFKLFDILCHNGYAYRIWSYIYKSDVFSFKITGGLAYDTLEKAEIPSESYCFTRALLKLGNTLVGLSLLDDESINRHLKAQVVNYYTDFSIKILENFTSWKYSDEAEKIEIGNLAVSFFNYIIDLEIELPSKSRQKLLSVFEYSTKKIVDHFLISELNDTRTVKPVLDTINLLSQATHQYSKTGKLGKKFNIWVSCSFKIVTSLVRLRSSIRNDVPSNLEKALFSDLSNIVNAYTVDFVHKVPIINTLSALVKGKWNESQPSMLAHMNSEMANVLLNTVYEDILSEESPVELKVSLFKFIEAVMQNNQKGLSLFMISGTSVLNGKLSMVLGDRSLLQLLKAELCKIGNYGSEYTYYMLSAISACISVWMSVSDDSNDLQFIETLIKLIEKQSEKDQETMSLMETENLAKAVEITSLYLFVSNGKNKSCEEKIFNLLNSSTFIKILPLKFRLKANDNTLTKSLKLRIEKMFSGKVSLSDLQRSAPLPLTENIYDESLLTTVAKHKTDELEKLLIDLRAQTIASKLTQARINLVKALGGLITCYFNVNAPGIPTEYSHFAASLLKINYEESGLCVVSEDVYKGRIQLTFLILLTLSNSKKPIEESTVSSILAFSLRLLESKEINLTQGLVSENVEYYKPILRILLITLGMIDSPEFLSQSSTVLVDIFKNIICKSISILFNNIRNYALSVPNSQFIDNQLLMKQVDDIMIFLSLTRVFLKLKFSDRLDSNFAKILIDSGAYRAVAQMFTSSHLIKMNNEEIFIDFSVYFLSEFIQRKSIAERLVQNGIFHLLTESPVALIIQKGQVSPYSSKPIISRLHRLWVKNLLPIVLTLAAHFGEKVQFMICKFALAYKKQFQYTIHSWLEKDSFVGITIIEETEQLIVLAKILNSLECYNYVSVELGKDIETVALVPGLDTLQERKNFVNALNYLLTHPKYLSLKVRTIDGKTTLEELTEALKSLKDSLLE</sequence>
<dbReference type="GO" id="GO:0044611">
    <property type="term" value="C:nuclear pore inner ring"/>
    <property type="evidence" value="ECO:0007669"/>
    <property type="project" value="TreeGrafter"/>
</dbReference>
<evidence type="ECO:0000313" key="14">
    <source>
        <dbReference type="Proteomes" id="UP000029867"/>
    </source>
</evidence>
<keyword evidence="7" id="KW-0539">Nucleus</keyword>
<dbReference type="GO" id="GO:0006606">
    <property type="term" value="P:protein import into nucleus"/>
    <property type="evidence" value="ECO:0007669"/>
    <property type="project" value="TreeGrafter"/>
</dbReference>
<gene>
    <name evidence="13" type="ORF">JL09_g3720</name>
</gene>
<feature type="domain" description="Nucleoporin Nup188 N-terminal" evidence="10">
    <location>
        <begin position="69"/>
        <end position="482"/>
    </location>
</feature>
<dbReference type="Pfam" id="PF10487">
    <property type="entry name" value="Nup188_N"/>
    <property type="match status" value="1"/>
</dbReference>
<dbReference type="GO" id="GO:0051028">
    <property type="term" value="P:mRNA transport"/>
    <property type="evidence" value="ECO:0007669"/>
    <property type="project" value="UniProtKB-KW"/>
</dbReference>
<dbReference type="Pfam" id="PF21093">
    <property type="entry name" value="Nup188_N-subdom_III"/>
    <property type="match status" value="1"/>
</dbReference>
<feature type="domain" description="Nuclear pore protein Nup188 C-terminal" evidence="11">
    <location>
        <begin position="1238"/>
        <end position="1513"/>
    </location>
</feature>
<dbReference type="EMBL" id="JQFK01000043">
    <property type="protein sequence ID" value="KGK37142.1"/>
    <property type="molecule type" value="Genomic_DNA"/>
</dbReference>
<dbReference type="VEuPathDB" id="FungiDB:C5L36_0A09440"/>
<keyword evidence="2" id="KW-0813">Transport</keyword>
<comment type="caution">
    <text evidence="13">The sequence shown here is derived from an EMBL/GenBank/DDBJ whole genome shotgun (WGS) entry which is preliminary data.</text>
</comment>
<evidence type="ECO:0000259" key="12">
    <source>
        <dbReference type="Pfam" id="PF21093"/>
    </source>
</evidence>
<dbReference type="PANTHER" id="PTHR31431:SF1">
    <property type="entry name" value="NUCLEOPORIN NUP188"/>
    <property type="match status" value="1"/>
</dbReference>
<evidence type="ECO:0000256" key="9">
    <source>
        <dbReference type="ARBA" id="ARBA00040174"/>
    </source>
</evidence>
<evidence type="ECO:0000256" key="6">
    <source>
        <dbReference type="ARBA" id="ARBA00023132"/>
    </source>
</evidence>
<reference evidence="14" key="1">
    <citation type="journal article" date="2014" name="Microb. Cell Fact.">
        <title>Exploiting Issatchenkia orientalis SD108 for succinic acid production.</title>
        <authorList>
            <person name="Xiao H."/>
            <person name="Shao Z."/>
            <person name="Jiang Y."/>
            <person name="Dole S."/>
            <person name="Zhao H."/>
        </authorList>
    </citation>
    <scope>NUCLEOTIDE SEQUENCE [LARGE SCALE GENOMIC DNA]</scope>
    <source>
        <strain evidence="14">SD108</strain>
    </source>
</reference>